<dbReference type="GO" id="GO:0008763">
    <property type="term" value="F:UDP-N-acetylmuramate-L-alanine ligase activity"/>
    <property type="evidence" value="ECO:0007669"/>
    <property type="project" value="UniProtKB-UniRule"/>
</dbReference>
<keyword evidence="12 14" id="KW-0961">Cell wall biogenesis/degradation</keyword>
<comment type="pathway">
    <text evidence="2 14">Cell wall biogenesis; peptidoglycan biosynthesis.</text>
</comment>
<dbReference type="OrthoDB" id="9804126at2"/>
<evidence type="ECO:0000259" key="16">
    <source>
        <dbReference type="Pfam" id="PF02875"/>
    </source>
</evidence>
<feature type="binding site" evidence="14">
    <location>
        <begin position="110"/>
        <end position="116"/>
    </location>
    <ligand>
        <name>ATP</name>
        <dbReference type="ChEBI" id="CHEBI:30616"/>
    </ligand>
</feature>
<accession>A0A660L6Q5</accession>
<feature type="domain" description="Mur ligase central" evidence="17">
    <location>
        <begin position="108"/>
        <end position="295"/>
    </location>
</feature>
<dbReference type="Gene3D" id="3.90.190.20">
    <property type="entry name" value="Mur ligase, C-terminal domain"/>
    <property type="match status" value="1"/>
</dbReference>
<evidence type="ECO:0000259" key="15">
    <source>
        <dbReference type="Pfam" id="PF01225"/>
    </source>
</evidence>
<evidence type="ECO:0000256" key="8">
    <source>
        <dbReference type="ARBA" id="ARBA00022840"/>
    </source>
</evidence>
<keyword evidence="8 14" id="KW-0067">ATP-binding</keyword>
<sequence>MNVRHLHFIGIGGTGMSALARVFLARGVRVSGSDVADRPILRVLREEGATVYVGHSPEHVDGAEAVVYTSDVPEDNVEFVEAARRGLPLFHRSDLLALLLNEARGVAVAGSHGKTTTTAMIAFVLREAGADPTYLIGGEIIGEAGNARAGKGDLVVAEADESDRTFLKYAPSVAVLTNLESDHLENYGGSFASLREAFEEFVCRVRPDGTLVAGWDDPSVREILAKAKTRCPERFPEVVRYAIAAEDAEIRGEGFVSRKGKYRFRVREGGAPAVEVSLGIYGRHHVYNALAAYAVLRRLGIPAEEIARHLARYPGVHRRFEVLGEARGVLAVDDYAVHPTEIAATLATARETGRRVVAVFQPHRRARAYYLFREFLPAFRDADLVLVLPVYSPKNDRKEFAIEGWEFVEGIARESGVPAAYLPSLDVALAWLEATLRPGDLLLTLGAGDVRRLGERWVERGKEAHAPRDA</sequence>
<keyword evidence="4 14" id="KW-0963">Cytoplasm</keyword>
<dbReference type="PANTHER" id="PTHR43445">
    <property type="entry name" value="UDP-N-ACETYLMURAMATE--L-ALANINE LIGASE-RELATED"/>
    <property type="match status" value="1"/>
</dbReference>
<organism evidence="18 19">
    <name type="scientific">Brockia lithotrophica</name>
    <dbReference type="NCBI Taxonomy" id="933949"/>
    <lineage>
        <taxon>Bacteria</taxon>
        <taxon>Bacillati</taxon>
        <taxon>Bacillota</taxon>
        <taxon>Bacilli</taxon>
        <taxon>Bacillales</taxon>
        <taxon>Bacillales Family X. Incertae Sedis</taxon>
        <taxon>Brockia</taxon>
    </lineage>
</organism>
<comment type="function">
    <text evidence="14">Cell wall formation.</text>
</comment>
<keyword evidence="11 14" id="KW-0131">Cell cycle</keyword>
<evidence type="ECO:0000256" key="10">
    <source>
        <dbReference type="ARBA" id="ARBA00022984"/>
    </source>
</evidence>
<dbReference type="Gene3D" id="3.40.1190.10">
    <property type="entry name" value="Mur-like, catalytic domain"/>
    <property type="match status" value="1"/>
</dbReference>
<dbReference type="Gene3D" id="3.40.50.720">
    <property type="entry name" value="NAD(P)-binding Rossmann-like Domain"/>
    <property type="match status" value="1"/>
</dbReference>
<dbReference type="SUPFAM" id="SSF53623">
    <property type="entry name" value="MurD-like peptide ligases, catalytic domain"/>
    <property type="match status" value="1"/>
</dbReference>
<keyword evidence="7 14" id="KW-0547">Nucleotide-binding</keyword>
<keyword evidence="5 14" id="KW-0436">Ligase</keyword>
<evidence type="ECO:0000256" key="6">
    <source>
        <dbReference type="ARBA" id="ARBA00022618"/>
    </source>
</evidence>
<dbReference type="NCBIfam" id="TIGR01082">
    <property type="entry name" value="murC"/>
    <property type="match status" value="1"/>
</dbReference>
<reference evidence="18 19" key="1">
    <citation type="submission" date="2018-10" db="EMBL/GenBank/DDBJ databases">
        <title>Genomic Encyclopedia of Type Strains, Phase IV (KMG-IV): sequencing the most valuable type-strain genomes for metagenomic binning, comparative biology and taxonomic classification.</title>
        <authorList>
            <person name="Goeker M."/>
        </authorList>
    </citation>
    <scope>NUCLEOTIDE SEQUENCE [LARGE SCALE GENOMIC DNA]</scope>
    <source>
        <strain evidence="18 19">DSM 22653</strain>
    </source>
</reference>
<evidence type="ECO:0000256" key="3">
    <source>
        <dbReference type="ARBA" id="ARBA00012211"/>
    </source>
</evidence>
<evidence type="ECO:0000256" key="1">
    <source>
        <dbReference type="ARBA" id="ARBA00004496"/>
    </source>
</evidence>
<dbReference type="InterPro" id="IPR013221">
    <property type="entry name" value="Mur_ligase_cen"/>
</dbReference>
<dbReference type="GO" id="GO:0071555">
    <property type="term" value="P:cell wall organization"/>
    <property type="evidence" value="ECO:0007669"/>
    <property type="project" value="UniProtKB-KW"/>
</dbReference>
<comment type="caution">
    <text evidence="18">The sequence shown here is derived from an EMBL/GenBank/DDBJ whole genome shotgun (WGS) entry which is preliminary data.</text>
</comment>
<dbReference type="InterPro" id="IPR036615">
    <property type="entry name" value="Mur_ligase_C_dom_sf"/>
</dbReference>
<dbReference type="AlphaFoldDB" id="A0A660L6Q5"/>
<evidence type="ECO:0000256" key="13">
    <source>
        <dbReference type="ARBA" id="ARBA00047833"/>
    </source>
</evidence>
<keyword evidence="6 14" id="KW-0132">Cell division</keyword>
<evidence type="ECO:0000259" key="17">
    <source>
        <dbReference type="Pfam" id="PF08245"/>
    </source>
</evidence>
<dbReference type="SUPFAM" id="SSF51984">
    <property type="entry name" value="MurCD N-terminal domain"/>
    <property type="match status" value="1"/>
</dbReference>
<evidence type="ECO:0000256" key="4">
    <source>
        <dbReference type="ARBA" id="ARBA00022490"/>
    </source>
</evidence>
<evidence type="ECO:0000256" key="14">
    <source>
        <dbReference type="HAMAP-Rule" id="MF_00046"/>
    </source>
</evidence>
<dbReference type="EMBL" id="RBIJ01000001">
    <property type="protein sequence ID" value="RKQ89108.1"/>
    <property type="molecule type" value="Genomic_DNA"/>
</dbReference>
<feature type="domain" description="Mur ligase C-terminal" evidence="16">
    <location>
        <begin position="318"/>
        <end position="448"/>
    </location>
</feature>
<dbReference type="GO" id="GO:0009252">
    <property type="term" value="P:peptidoglycan biosynthetic process"/>
    <property type="evidence" value="ECO:0007669"/>
    <property type="project" value="UniProtKB-UniRule"/>
</dbReference>
<comment type="catalytic activity">
    <reaction evidence="13 14">
        <text>UDP-N-acetyl-alpha-D-muramate + L-alanine + ATP = UDP-N-acetyl-alpha-D-muramoyl-L-alanine + ADP + phosphate + H(+)</text>
        <dbReference type="Rhea" id="RHEA:23372"/>
        <dbReference type="ChEBI" id="CHEBI:15378"/>
        <dbReference type="ChEBI" id="CHEBI:30616"/>
        <dbReference type="ChEBI" id="CHEBI:43474"/>
        <dbReference type="ChEBI" id="CHEBI:57972"/>
        <dbReference type="ChEBI" id="CHEBI:70757"/>
        <dbReference type="ChEBI" id="CHEBI:83898"/>
        <dbReference type="ChEBI" id="CHEBI:456216"/>
        <dbReference type="EC" id="6.3.2.8"/>
    </reaction>
</comment>
<dbReference type="EC" id="6.3.2.8" evidence="3 14"/>
<dbReference type="GO" id="GO:0005737">
    <property type="term" value="C:cytoplasm"/>
    <property type="evidence" value="ECO:0007669"/>
    <property type="project" value="UniProtKB-SubCell"/>
</dbReference>
<dbReference type="GO" id="GO:0005524">
    <property type="term" value="F:ATP binding"/>
    <property type="evidence" value="ECO:0007669"/>
    <property type="project" value="UniProtKB-UniRule"/>
</dbReference>
<feature type="domain" description="Mur ligase N-terminal catalytic" evidence="15">
    <location>
        <begin position="5"/>
        <end position="102"/>
    </location>
</feature>
<protein>
    <recommendedName>
        <fullName evidence="3 14">UDP-N-acetylmuramate--L-alanine ligase</fullName>
        <ecNumber evidence="3 14">6.3.2.8</ecNumber>
    </recommendedName>
    <alternativeName>
        <fullName evidence="14">UDP-N-acetylmuramoyl-L-alanine synthetase</fullName>
    </alternativeName>
</protein>
<dbReference type="Proteomes" id="UP000267019">
    <property type="component" value="Unassembled WGS sequence"/>
</dbReference>
<dbReference type="InterPro" id="IPR000713">
    <property type="entry name" value="Mur_ligase_N"/>
</dbReference>
<keyword evidence="9 14" id="KW-0133">Cell shape</keyword>
<keyword evidence="19" id="KW-1185">Reference proteome</keyword>
<dbReference type="RefSeq" id="WP_121443969.1">
    <property type="nucleotide sequence ID" value="NZ_RBIJ01000001.1"/>
</dbReference>
<evidence type="ECO:0000313" key="18">
    <source>
        <dbReference type="EMBL" id="RKQ89108.1"/>
    </source>
</evidence>
<evidence type="ECO:0000256" key="12">
    <source>
        <dbReference type="ARBA" id="ARBA00023316"/>
    </source>
</evidence>
<dbReference type="InterPro" id="IPR036565">
    <property type="entry name" value="Mur-like_cat_sf"/>
</dbReference>
<dbReference type="Pfam" id="PF01225">
    <property type="entry name" value="Mur_ligase"/>
    <property type="match status" value="1"/>
</dbReference>
<dbReference type="InterPro" id="IPR005758">
    <property type="entry name" value="UDP-N-AcMur_Ala_ligase_MurC"/>
</dbReference>
<dbReference type="GO" id="GO:0051301">
    <property type="term" value="P:cell division"/>
    <property type="evidence" value="ECO:0007669"/>
    <property type="project" value="UniProtKB-KW"/>
</dbReference>
<evidence type="ECO:0000256" key="2">
    <source>
        <dbReference type="ARBA" id="ARBA00004752"/>
    </source>
</evidence>
<dbReference type="PANTHER" id="PTHR43445:SF3">
    <property type="entry name" value="UDP-N-ACETYLMURAMATE--L-ALANINE LIGASE"/>
    <property type="match status" value="1"/>
</dbReference>
<name>A0A660L6Q5_9BACL</name>
<evidence type="ECO:0000256" key="9">
    <source>
        <dbReference type="ARBA" id="ARBA00022960"/>
    </source>
</evidence>
<comment type="similarity">
    <text evidence="14">Belongs to the MurCDEF family.</text>
</comment>
<proteinExistence type="inferred from homology"/>
<evidence type="ECO:0000256" key="7">
    <source>
        <dbReference type="ARBA" id="ARBA00022741"/>
    </source>
</evidence>
<dbReference type="HAMAP" id="MF_00046">
    <property type="entry name" value="MurC"/>
    <property type="match status" value="1"/>
</dbReference>
<dbReference type="UniPathway" id="UPA00219"/>
<evidence type="ECO:0000313" key="19">
    <source>
        <dbReference type="Proteomes" id="UP000267019"/>
    </source>
</evidence>
<evidence type="ECO:0000256" key="11">
    <source>
        <dbReference type="ARBA" id="ARBA00023306"/>
    </source>
</evidence>
<keyword evidence="10 14" id="KW-0573">Peptidoglycan synthesis</keyword>
<dbReference type="Pfam" id="PF02875">
    <property type="entry name" value="Mur_ligase_C"/>
    <property type="match status" value="1"/>
</dbReference>
<dbReference type="InterPro" id="IPR050061">
    <property type="entry name" value="MurCDEF_pg_biosynth"/>
</dbReference>
<dbReference type="GO" id="GO:0008360">
    <property type="term" value="P:regulation of cell shape"/>
    <property type="evidence" value="ECO:0007669"/>
    <property type="project" value="UniProtKB-KW"/>
</dbReference>
<gene>
    <name evidence="14" type="primary">murC</name>
    <name evidence="18" type="ORF">C7438_0764</name>
</gene>
<evidence type="ECO:0000256" key="5">
    <source>
        <dbReference type="ARBA" id="ARBA00022598"/>
    </source>
</evidence>
<comment type="subcellular location">
    <subcellularLocation>
        <location evidence="1 14">Cytoplasm</location>
    </subcellularLocation>
</comment>
<dbReference type="InterPro" id="IPR004101">
    <property type="entry name" value="Mur_ligase_C"/>
</dbReference>
<dbReference type="SUPFAM" id="SSF53244">
    <property type="entry name" value="MurD-like peptide ligases, peptide-binding domain"/>
    <property type="match status" value="1"/>
</dbReference>
<dbReference type="Pfam" id="PF08245">
    <property type="entry name" value="Mur_ligase_M"/>
    <property type="match status" value="1"/>
</dbReference>